<proteinExistence type="predicted"/>
<dbReference type="SUPFAM" id="SSF64182">
    <property type="entry name" value="DHH phosphoesterases"/>
    <property type="match status" value="1"/>
</dbReference>
<sequence>MDFLNFLIDSQRNIDWQQPYGPEFLYVVLSHEVCDLDSCASTLAIAYYHHRNRGPTGHIFMPVLNMLRRDYPTKSEVRFVFSKHGIEPETHLVFRDDVPEVVMLRARFILVNHHVSPFHYNVEKVYDYRPLQLEAARLPIYCQRIMHPTVSCAALIAERYTNANLNFSGVRCPIVFEMLHSAILLQNCNFVQSEEQAQSLRDYQMLSVLEQNLDPKMEEQRDSLYNSLVYAVFNMNHLTLPQVLRRQFKLLRATNGLRLIRVGQCCFPMAVSRFISYENANVAIQQFANEHGCDYLLILGTSIRYGGGLGVKEMGLIPVDGLRDVETRRLFDHIIINLNAAHNPLLCMEAHRDLDFMQGAFYFLNTWKITFYDILQLMQRILYDWLSEDVRG</sequence>
<evidence type="ECO:0000313" key="1">
    <source>
        <dbReference type="Proteomes" id="UP000504634"/>
    </source>
</evidence>
<accession>A0A6J2U3C9</accession>
<name>A0A6J2U3C9_DROLE</name>
<reference evidence="2" key="1">
    <citation type="submission" date="2025-08" db="UniProtKB">
        <authorList>
            <consortium name="RefSeq"/>
        </authorList>
    </citation>
    <scope>IDENTIFICATION</scope>
    <source>
        <strain evidence="2">11010-0011.00</strain>
        <tissue evidence="2">Whole body</tissue>
    </source>
</reference>
<dbReference type="AlphaFoldDB" id="A0A6J2U3C9"/>
<organism evidence="1 2">
    <name type="scientific">Drosophila lebanonensis</name>
    <name type="common">Fruit fly</name>
    <name type="synonym">Scaptodrosophila lebanonensis</name>
    <dbReference type="NCBI Taxonomy" id="7225"/>
    <lineage>
        <taxon>Eukaryota</taxon>
        <taxon>Metazoa</taxon>
        <taxon>Ecdysozoa</taxon>
        <taxon>Arthropoda</taxon>
        <taxon>Hexapoda</taxon>
        <taxon>Insecta</taxon>
        <taxon>Pterygota</taxon>
        <taxon>Neoptera</taxon>
        <taxon>Endopterygota</taxon>
        <taxon>Diptera</taxon>
        <taxon>Brachycera</taxon>
        <taxon>Muscomorpha</taxon>
        <taxon>Ephydroidea</taxon>
        <taxon>Drosophilidae</taxon>
        <taxon>Scaptodrosophila</taxon>
    </lineage>
</organism>
<protein>
    <submittedName>
        <fullName evidence="2">Exopolyphosphatase PRUNE1-like isoform X1</fullName>
    </submittedName>
</protein>
<dbReference type="InterPro" id="IPR038763">
    <property type="entry name" value="DHH_sf"/>
</dbReference>
<dbReference type="GeneID" id="115629615"/>
<gene>
    <name evidence="2" type="primary">LOC115629615</name>
</gene>
<keyword evidence="1" id="KW-1185">Reference proteome</keyword>
<dbReference type="OrthoDB" id="374045at2759"/>
<dbReference type="PANTHER" id="PTHR12112">
    <property type="entry name" value="BNIP - RELATED"/>
    <property type="match status" value="1"/>
</dbReference>
<dbReference type="GO" id="GO:0004309">
    <property type="term" value="F:exopolyphosphatase activity"/>
    <property type="evidence" value="ECO:0007669"/>
    <property type="project" value="TreeGrafter"/>
</dbReference>
<dbReference type="PANTHER" id="PTHR12112:SF39">
    <property type="entry name" value="EG:152A3.5 PROTEIN (FBGN0003116_PN PROTEIN)"/>
    <property type="match status" value="1"/>
</dbReference>
<dbReference type="RefSeq" id="XP_030381973.1">
    <property type="nucleotide sequence ID" value="XM_030526113.1"/>
</dbReference>
<dbReference type="Proteomes" id="UP000504634">
    <property type="component" value="Unplaced"/>
</dbReference>
<dbReference type="Gene3D" id="3.90.1640.10">
    <property type="entry name" value="inorganic pyrophosphatase (n-terminal core)"/>
    <property type="match status" value="1"/>
</dbReference>
<dbReference type="GO" id="GO:0005737">
    <property type="term" value="C:cytoplasm"/>
    <property type="evidence" value="ECO:0007669"/>
    <property type="project" value="TreeGrafter"/>
</dbReference>
<evidence type="ECO:0000313" key="2">
    <source>
        <dbReference type="RefSeq" id="XP_030381973.1"/>
    </source>
</evidence>